<dbReference type="eggNOG" id="COG3023">
    <property type="taxonomic scope" value="Bacteria"/>
</dbReference>
<dbReference type="RefSeq" id="WP_012827987.1">
    <property type="nucleotide sequence ID" value="NC_013440.1"/>
</dbReference>
<dbReference type="HOGENOM" id="CLU_2734434_0_0_7"/>
<dbReference type="EMBL" id="CP001804">
    <property type="protein sequence ID" value="ACY15379.1"/>
    <property type="molecule type" value="Genomic_DNA"/>
</dbReference>
<evidence type="ECO:0000313" key="1">
    <source>
        <dbReference type="EMBL" id="ACY15379.1"/>
    </source>
</evidence>
<evidence type="ECO:0000313" key="2">
    <source>
        <dbReference type="Proteomes" id="UP000001880"/>
    </source>
</evidence>
<name>D0LPL6_HALO1</name>
<dbReference type="KEGG" id="hoh:Hoch_2855"/>
<dbReference type="Proteomes" id="UP000001880">
    <property type="component" value="Chromosome"/>
</dbReference>
<organism evidence="1 2">
    <name type="scientific">Haliangium ochraceum (strain DSM 14365 / JCM 11303 / SMP-2)</name>
    <dbReference type="NCBI Taxonomy" id="502025"/>
    <lineage>
        <taxon>Bacteria</taxon>
        <taxon>Pseudomonadati</taxon>
        <taxon>Myxococcota</taxon>
        <taxon>Polyangia</taxon>
        <taxon>Haliangiales</taxon>
        <taxon>Kofleriaceae</taxon>
        <taxon>Haliangium</taxon>
    </lineage>
</organism>
<dbReference type="AlphaFoldDB" id="D0LPL6"/>
<sequence>MGRVDGGDQRRPGVYAHHYFGHADGAWLILYAWLRLEVGLPPCVAYEEAVARATSARRTIDVSDLLPSEPTA</sequence>
<keyword evidence="2" id="KW-1185">Reference proteome</keyword>
<protein>
    <submittedName>
        <fullName evidence="1">Uncharacterized protein</fullName>
    </submittedName>
</protein>
<reference evidence="1 2" key="1">
    <citation type="journal article" date="2010" name="Stand. Genomic Sci.">
        <title>Complete genome sequence of Haliangium ochraceum type strain (SMP-2).</title>
        <authorList>
            <consortium name="US DOE Joint Genome Institute (JGI-PGF)"/>
            <person name="Ivanova N."/>
            <person name="Daum C."/>
            <person name="Lang E."/>
            <person name="Abt B."/>
            <person name="Kopitz M."/>
            <person name="Saunders E."/>
            <person name="Lapidus A."/>
            <person name="Lucas S."/>
            <person name="Glavina Del Rio T."/>
            <person name="Nolan M."/>
            <person name="Tice H."/>
            <person name="Copeland A."/>
            <person name="Cheng J.F."/>
            <person name="Chen F."/>
            <person name="Bruce D."/>
            <person name="Goodwin L."/>
            <person name="Pitluck S."/>
            <person name="Mavromatis K."/>
            <person name="Pati A."/>
            <person name="Mikhailova N."/>
            <person name="Chen A."/>
            <person name="Palaniappan K."/>
            <person name="Land M."/>
            <person name="Hauser L."/>
            <person name="Chang Y.J."/>
            <person name="Jeffries C.D."/>
            <person name="Detter J.C."/>
            <person name="Brettin T."/>
            <person name="Rohde M."/>
            <person name="Goker M."/>
            <person name="Bristow J."/>
            <person name="Markowitz V."/>
            <person name="Eisen J.A."/>
            <person name="Hugenholtz P."/>
            <person name="Kyrpides N.C."/>
            <person name="Klenk H.P."/>
        </authorList>
    </citation>
    <scope>NUCLEOTIDE SEQUENCE [LARGE SCALE GENOMIC DNA]</scope>
    <source>
        <strain evidence="2">DSM 14365 / CIP 107738 / JCM 11303 / AJ 13395 / SMP-2</strain>
    </source>
</reference>
<gene>
    <name evidence="1" type="ordered locus">Hoch_2855</name>
</gene>
<proteinExistence type="predicted"/>
<dbReference type="STRING" id="502025.Hoch_2855"/>
<accession>D0LPL6</accession>